<dbReference type="STRING" id="136037.A0A067RGY7"/>
<evidence type="ECO:0000313" key="3">
    <source>
        <dbReference type="EMBL" id="KDR19564.1"/>
    </source>
</evidence>
<feature type="compositionally biased region" description="Acidic residues" evidence="1">
    <location>
        <begin position="398"/>
        <end position="412"/>
    </location>
</feature>
<evidence type="ECO:0000313" key="4">
    <source>
        <dbReference type="Proteomes" id="UP000027135"/>
    </source>
</evidence>
<dbReference type="EMBL" id="KK852643">
    <property type="protein sequence ID" value="KDR19564.1"/>
    <property type="molecule type" value="Genomic_DNA"/>
</dbReference>
<feature type="region of interest" description="Disordered" evidence="1">
    <location>
        <begin position="297"/>
        <end position="346"/>
    </location>
</feature>
<name>A0A067RGY7_ZOONE</name>
<evidence type="ECO:0000259" key="2">
    <source>
        <dbReference type="PROSITE" id="PS00036"/>
    </source>
</evidence>
<keyword evidence="4" id="KW-1185">Reference proteome</keyword>
<sequence>MADPVYSGDFFLDPGFTVKQEPVSMDTNSCMTASMPIPPRKMMDLSELRDFGFDFLDVSSSPSTSHDTGTVTTAALQGSSALYQTISGSSMWGSRLNTETELNRTDTFRMDDDDIFQVDKADLIQGPTLAELNANDENLLEDLNFDDLLLPEENSYYISVPTVASHSRHAITNVPPLVQVTNTNSNAYSNSQNSSIFTPSSFPPASLGFYKDSFAASSSVPSSPMDPFGKINSNSAVTCSDALSTTSHHSSSSSLLLHSAASSVTPPPLGISPLQQKHSTLHELLLKKEAFSASPDRQLLGQSVPGPASPITAMTASSGLDSAPSNRMGRGTLIAGSSSRLSSSAPTHLGLEQIWQRREPRQHLLSTGSLAEAGSTSSLSTGGVLSPESHDLSHDEGFDSEDDSDHYEDFSSDAESTISDGEPSMSKLSSSMTKKERYFWQYNVQAKGPKGQRLVLKTRLEDPHVLNEVTDPVFSPECSVRGIKHSGKARKGDGNDLTPNPRKLCSIGRELDKLGRIINDMTPVSELPFNVRPKTRKEKNKLASRACRLKKKAQHEANKLKLYGLEQEHRRLNAGISQIKQVLAAKVTTENLENQEELTQHIEKVVKTATKLKIAGYTTDFVNRVLDKVKGGIPGGGLDEL</sequence>
<feature type="region of interest" description="Disordered" evidence="1">
    <location>
        <begin position="365"/>
        <end position="430"/>
    </location>
</feature>
<dbReference type="GO" id="GO:0000981">
    <property type="term" value="F:DNA-binding transcription factor activity, RNA polymerase II-specific"/>
    <property type="evidence" value="ECO:0007669"/>
    <property type="project" value="TreeGrafter"/>
</dbReference>
<feature type="compositionally biased region" description="Low complexity" evidence="1">
    <location>
        <begin position="366"/>
        <end position="386"/>
    </location>
</feature>
<dbReference type="PANTHER" id="PTHR21552:SF2">
    <property type="entry name" value="CREB3 REGULATORY FACTOR"/>
    <property type="match status" value="1"/>
</dbReference>
<reference evidence="3 4" key="1">
    <citation type="journal article" date="2014" name="Nat. Commun.">
        <title>Molecular traces of alternative social organization in a termite genome.</title>
        <authorList>
            <person name="Terrapon N."/>
            <person name="Li C."/>
            <person name="Robertson H.M."/>
            <person name="Ji L."/>
            <person name="Meng X."/>
            <person name="Booth W."/>
            <person name="Chen Z."/>
            <person name="Childers C.P."/>
            <person name="Glastad K.M."/>
            <person name="Gokhale K."/>
            <person name="Gowin J."/>
            <person name="Gronenberg W."/>
            <person name="Hermansen R.A."/>
            <person name="Hu H."/>
            <person name="Hunt B.G."/>
            <person name="Huylmans A.K."/>
            <person name="Khalil S.M."/>
            <person name="Mitchell R.D."/>
            <person name="Munoz-Torres M.C."/>
            <person name="Mustard J.A."/>
            <person name="Pan H."/>
            <person name="Reese J.T."/>
            <person name="Scharf M.E."/>
            <person name="Sun F."/>
            <person name="Vogel H."/>
            <person name="Xiao J."/>
            <person name="Yang W."/>
            <person name="Yang Z."/>
            <person name="Yang Z."/>
            <person name="Zhou J."/>
            <person name="Zhu J."/>
            <person name="Brent C.S."/>
            <person name="Elsik C.G."/>
            <person name="Goodisman M.A."/>
            <person name="Liberles D.A."/>
            <person name="Roe R.M."/>
            <person name="Vargo E.L."/>
            <person name="Vilcinskas A."/>
            <person name="Wang J."/>
            <person name="Bornberg-Bauer E."/>
            <person name="Korb J."/>
            <person name="Zhang G."/>
            <person name="Liebig J."/>
        </authorList>
    </citation>
    <scope>NUCLEOTIDE SEQUENCE [LARGE SCALE GENOMIC DNA]</scope>
    <source>
        <tissue evidence="3">Whole organism</tissue>
    </source>
</reference>
<dbReference type="SUPFAM" id="SSF57959">
    <property type="entry name" value="Leucine zipper domain"/>
    <property type="match status" value="1"/>
</dbReference>
<dbReference type="OrthoDB" id="8931646at2759"/>
<evidence type="ECO:0000256" key="1">
    <source>
        <dbReference type="SAM" id="MobiDB-lite"/>
    </source>
</evidence>
<dbReference type="InterPro" id="IPR004827">
    <property type="entry name" value="bZIP"/>
</dbReference>
<dbReference type="PANTHER" id="PTHR21552">
    <property type="entry name" value="ADULT RETINA PROTEIN"/>
    <property type="match status" value="1"/>
</dbReference>
<dbReference type="GO" id="GO:0005634">
    <property type="term" value="C:nucleus"/>
    <property type="evidence" value="ECO:0007669"/>
    <property type="project" value="TreeGrafter"/>
</dbReference>
<proteinExistence type="predicted"/>
<accession>A0A067RGY7</accession>
<dbReference type="InParanoid" id="A0A067RGY7"/>
<gene>
    <name evidence="3" type="ORF">L798_06362</name>
</gene>
<dbReference type="GO" id="GO:0006986">
    <property type="term" value="P:response to unfolded protein"/>
    <property type="evidence" value="ECO:0007669"/>
    <property type="project" value="InterPro"/>
</dbReference>
<dbReference type="InterPro" id="IPR046347">
    <property type="entry name" value="bZIP_sf"/>
</dbReference>
<dbReference type="Proteomes" id="UP000027135">
    <property type="component" value="Unassembled WGS sequence"/>
</dbReference>
<dbReference type="eggNOG" id="ENOG502QTAK">
    <property type="taxonomic scope" value="Eukaryota"/>
</dbReference>
<dbReference type="CDD" id="cd14809">
    <property type="entry name" value="bZIP_AUREO-like"/>
    <property type="match status" value="1"/>
</dbReference>
<organism evidence="3 4">
    <name type="scientific">Zootermopsis nevadensis</name>
    <name type="common">Dampwood termite</name>
    <dbReference type="NCBI Taxonomy" id="136037"/>
    <lineage>
        <taxon>Eukaryota</taxon>
        <taxon>Metazoa</taxon>
        <taxon>Ecdysozoa</taxon>
        <taxon>Arthropoda</taxon>
        <taxon>Hexapoda</taxon>
        <taxon>Insecta</taxon>
        <taxon>Pterygota</taxon>
        <taxon>Neoptera</taxon>
        <taxon>Polyneoptera</taxon>
        <taxon>Dictyoptera</taxon>
        <taxon>Blattodea</taxon>
        <taxon>Blattoidea</taxon>
        <taxon>Termitoidae</taxon>
        <taxon>Termopsidae</taxon>
        <taxon>Zootermopsis</taxon>
    </lineage>
</organism>
<feature type="domain" description="BZIP" evidence="2">
    <location>
        <begin position="536"/>
        <end position="550"/>
    </location>
</feature>
<dbReference type="GO" id="GO:0000977">
    <property type="term" value="F:RNA polymerase II transcription regulatory region sequence-specific DNA binding"/>
    <property type="evidence" value="ECO:0007669"/>
    <property type="project" value="TreeGrafter"/>
</dbReference>
<dbReference type="PROSITE" id="PS00036">
    <property type="entry name" value="BZIP_BASIC"/>
    <property type="match status" value="1"/>
</dbReference>
<protein>
    <recommendedName>
        <fullName evidence="2">BZIP domain-containing protein</fullName>
    </recommendedName>
</protein>
<feature type="compositionally biased region" description="Basic and acidic residues" evidence="1">
    <location>
        <begin position="388"/>
        <end position="397"/>
    </location>
</feature>
<dbReference type="AlphaFoldDB" id="A0A067RGY7"/>
<dbReference type="InterPro" id="IPR039165">
    <property type="entry name" value="CREBRF"/>
</dbReference>
<feature type="compositionally biased region" description="Polar residues" evidence="1">
    <location>
        <begin position="312"/>
        <end position="325"/>
    </location>
</feature>
<dbReference type="OMA" id="NDMIPVS"/>